<dbReference type="AlphaFoldDB" id="W6XL00"/>
<dbReference type="SUPFAM" id="SSF53474">
    <property type="entry name" value="alpha/beta-Hydrolases"/>
    <property type="match status" value="1"/>
</dbReference>
<keyword evidence="2" id="KW-1185">Reference proteome</keyword>
<evidence type="ECO:0000313" key="2">
    <source>
        <dbReference type="Proteomes" id="UP000053841"/>
    </source>
</evidence>
<dbReference type="KEGG" id="bze:COCCADRAFT_41485"/>
<organism evidence="1 2">
    <name type="scientific">Cochliobolus carbonum (strain 26-R-13)</name>
    <name type="common">Maize leaf spot fungus</name>
    <name type="synonym">Bipolaris zeicola</name>
    <dbReference type="NCBI Taxonomy" id="930089"/>
    <lineage>
        <taxon>Eukaryota</taxon>
        <taxon>Fungi</taxon>
        <taxon>Dikarya</taxon>
        <taxon>Ascomycota</taxon>
        <taxon>Pezizomycotina</taxon>
        <taxon>Dothideomycetes</taxon>
        <taxon>Pleosporomycetidae</taxon>
        <taxon>Pleosporales</taxon>
        <taxon>Pleosporineae</taxon>
        <taxon>Pleosporaceae</taxon>
        <taxon>Bipolaris</taxon>
    </lineage>
</organism>
<name>W6XL00_COCC2</name>
<accession>W6XL00</accession>
<dbReference type="Gene3D" id="3.40.50.1820">
    <property type="entry name" value="alpha/beta hydrolase"/>
    <property type="match status" value="1"/>
</dbReference>
<protein>
    <recommendedName>
        <fullName evidence="3">Phospholipase/carboxylesterase/thioesterase domain-containing protein</fullName>
    </recommendedName>
</protein>
<dbReference type="RefSeq" id="XP_007717788.1">
    <property type="nucleotide sequence ID" value="XM_007719598.1"/>
</dbReference>
<dbReference type="GeneID" id="19149481"/>
<proteinExistence type="predicted"/>
<dbReference type="InterPro" id="IPR029058">
    <property type="entry name" value="AB_hydrolase_fold"/>
</dbReference>
<dbReference type="EMBL" id="KI964865">
    <property type="protein sequence ID" value="EUC27907.1"/>
    <property type="molecule type" value="Genomic_DNA"/>
</dbReference>
<dbReference type="OrthoDB" id="2498029at2759"/>
<evidence type="ECO:0000313" key="1">
    <source>
        <dbReference type="EMBL" id="EUC27907.1"/>
    </source>
</evidence>
<dbReference type="eggNOG" id="ENOG502S6DB">
    <property type="taxonomic scope" value="Eukaryota"/>
</dbReference>
<dbReference type="Proteomes" id="UP000053841">
    <property type="component" value="Unassembled WGS sequence"/>
</dbReference>
<sequence>MSHNANPLSIKVSSEPNGSVPGFLHLPLSTSPTPATTTGVIFLSGAGGGVVKLASLPHPMAALPPRLPLPSTHTALRPRRPRRDAQTPRYIPYISSFVLVGWSFGSAPVFTVASRDARVVGCVGIAPQTAEADGVALLAPRPLLLLHGTGDCTLSHGCSESLELRLFEGDDHALTGCAREAERVVAGFALECAGVGVRGNERGMGEAMVGEEERVELMWKGGDLREGRKRGHFDLSLI</sequence>
<gene>
    <name evidence="1" type="ORF">COCCADRAFT_41485</name>
</gene>
<evidence type="ECO:0008006" key="3">
    <source>
        <dbReference type="Google" id="ProtNLM"/>
    </source>
</evidence>
<dbReference type="HOGENOM" id="CLU_061636_0_0_1"/>
<reference evidence="1 2" key="1">
    <citation type="journal article" date="2013" name="PLoS Genet.">
        <title>Comparative genome structure, secondary metabolite, and effector coding capacity across Cochliobolus pathogens.</title>
        <authorList>
            <person name="Condon B.J."/>
            <person name="Leng Y."/>
            <person name="Wu D."/>
            <person name="Bushley K.E."/>
            <person name="Ohm R.A."/>
            <person name="Otillar R."/>
            <person name="Martin J."/>
            <person name="Schackwitz W."/>
            <person name="Grimwood J."/>
            <person name="MohdZainudin N."/>
            <person name="Xue C."/>
            <person name="Wang R."/>
            <person name="Manning V.A."/>
            <person name="Dhillon B."/>
            <person name="Tu Z.J."/>
            <person name="Steffenson B.J."/>
            <person name="Salamov A."/>
            <person name="Sun H."/>
            <person name="Lowry S."/>
            <person name="LaButti K."/>
            <person name="Han J."/>
            <person name="Copeland A."/>
            <person name="Lindquist E."/>
            <person name="Barry K."/>
            <person name="Schmutz J."/>
            <person name="Baker S.E."/>
            <person name="Ciuffetti L.M."/>
            <person name="Grigoriev I.V."/>
            <person name="Zhong S."/>
            <person name="Turgeon B.G."/>
        </authorList>
    </citation>
    <scope>NUCLEOTIDE SEQUENCE [LARGE SCALE GENOMIC DNA]</scope>
    <source>
        <strain evidence="1 2">26-R-13</strain>
    </source>
</reference>